<evidence type="ECO:0000256" key="1">
    <source>
        <dbReference type="SAM" id="MobiDB-lite"/>
    </source>
</evidence>
<evidence type="ECO:0000256" key="2">
    <source>
        <dbReference type="SAM" id="SignalP"/>
    </source>
</evidence>
<feature type="region of interest" description="Disordered" evidence="1">
    <location>
        <begin position="359"/>
        <end position="429"/>
    </location>
</feature>
<feature type="region of interest" description="Disordered" evidence="1">
    <location>
        <begin position="522"/>
        <end position="585"/>
    </location>
</feature>
<feature type="region of interest" description="Disordered" evidence="1">
    <location>
        <begin position="850"/>
        <end position="879"/>
    </location>
</feature>
<feature type="compositionally biased region" description="Low complexity" evidence="1">
    <location>
        <begin position="859"/>
        <end position="879"/>
    </location>
</feature>
<feature type="compositionally biased region" description="Low complexity" evidence="1">
    <location>
        <begin position="359"/>
        <end position="370"/>
    </location>
</feature>
<feature type="compositionally biased region" description="Gly residues" evidence="1">
    <location>
        <begin position="371"/>
        <end position="396"/>
    </location>
</feature>
<reference evidence="3 4" key="1">
    <citation type="submission" date="2020-07" db="EMBL/GenBank/DDBJ databases">
        <title>Comparative genomics of pyrophilous fungi reveals a link between fire events and developmental genes.</title>
        <authorList>
            <consortium name="DOE Joint Genome Institute"/>
            <person name="Steindorff A.S."/>
            <person name="Carver A."/>
            <person name="Calhoun S."/>
            <person name="Stillman K."/>
            <person name="Liu H."/>
            <person name="Lipzen A."/>
            <person name="Pangilinan J."/>
            <person name="Labutti K."/>
            <person name="Bruns T.D."/>
            <person name="Grigoriev I.V."/>
        </authorList>
    </citation>
    <scope>NUCLEOTIDE SEQUENCE [LARGE SCALE GENOMIC DNA]</scope>
    <source>
        <strain evidence="3 4">CBS 144469</strain>
    </source>
</reference>
<keyword evidence="2" id="KW-0732">Signal</keyword>
<evidence type="ECO:0000313" key="4">
    <source>
        <dbReference type="Proteomes" id="UP000521943"/>
    </source>
</evidence>
<feature type="compositionally biased region" description="Gly residues" evidence="1">
    <location>
        <begin position="522"/>
        <end position="537"/>
    </location>
</feature>
<dbReference type="AlphaFoldDB" id="A0A8H6M3C5"/>
<organism evidence="3 4">
    <name type="scientific">Ephemerocybe angulata</name>
    <dbReference type="NCBI Taxonomy" id="980116"/>
    <lineage>
        <taxon>Eukaryota</taxon>
        <taxon>Fungi</taxon>
        <taxon>Dikarya</taxon>
        <taxon>Basidiomycota</taxon>
        <taxon>Agaricomycotina</taxon>
        <taxon>Agaricomycetes</taxon>
        <taxon>Agaricomycetidae</taxon>
        <taxon>Agaricales</taxon>
        <taxon>Agaricineae</taxon>
        <taxon>Psathyrellaceae</taxon>
        <taxon>Ephemerocybe</taxon>
    </lineage>
</organism>
<proteinExistence type="predicted"/>
<protein>
    <submittedName>
        <fullName evidence="3">Uncharacterized protein</fullName>
    </submittedName>
</protein>
<name>A0A8H6M3C5_9AGAR</name>
<feature type="region of interest" description="Disordered" evidence="1">
    <location>
        <begin position="724"/>
        <end position="749"/>
    </location>
</feature>
<feature type="signal peptide" evidence="2">
    <location>
        <begin position="1"/>
        <end position="17"/>
    </location>
</feature>
<gene>
    <name evidence="3" type="ORF">DFP72DRAFT_1048542</name>
</gene>
<sequence>MSVSPCLLLLLVARSLLFPLPRPPLFSSQPSTVLDVVEDDDHVERVVVVLAVWLELSLWLRLWAEKTIQRIDNSLHATPWKFTFDSLPWTLTWRMTLSCASSQPRVERLHHHVDLASQPPLDAPQDSDVGSAGYASTSTGFKVPTTQAARCLRRRLIRQKLTIILVRYGASSFGWNVSLEGWVLLGFVLRRERCGMRVGYGSTRTACRWVRAEARIWIEIVSGAVRCEADDARLVEDGARSQRARSRDHIELRYALVITLQFNSFCCLYHEPRPLIQRSTAFTRESRSSIPVLPFSTVGSVVDPALAPPVAAGTASTVIGAGGCKPTSPNTAPMLPKRLMLSPHIRMYNDMPNLVDPNSPASFHAAPPGASSGGQPGGFGGGGYGVGGGGGGGGGFFDAFPGASQKRESPWPPTFGPGTPHPNAANLAPGYPWGVGGGGGGPSGYPGFGGSAPHSAPPTTGWGFNAPSGYPAGGFNNTPALSWGAQTPAGSYGAPVTPGGAPPFGFGGGGYTPWSAPGGGGGFEGFGSGGIAPGGFFGAPSPHYPPWEPPKKEKKRREKRSSSMKRAVSEGPNGQHGKKEGLSRSNSFGHLAGQGIFGWAGAGYYPAFSAMGIPTGAGAIGQQEIYGPRNLARRPRDWREGSRVIFRGVPVTLGASCFAVTPTNGYMKSHSSCSPEIDTSSRAIPTYLTIPGSLAEFDTYSPIHEVASRHKCIPTTNNDKLARLKTSQRPPSSPGLTEHMPRRGRSPEANMLGHGILARVSFRCSLRGRLLNAPSFGLKTPYDIRSAGCRPRGAILLRLRPLSPINTPITAVPTRYLLRSIPVYSGLLNIPSQTYVLCQPDISSNAMFRSQPRSLARHPATTSTSPARPAASRTLGPPI</sequence>
<dbReference type="EMBL" id="JACGCI010000059">
    <property type="protein sequence ID" value="KAF6750062.1"/>
    <property type="molecule type" value="Genomic_DNA"/>
</dbReference>
<keyword evidence="4" id="KW-1185">Reference proteome</keyword>
<evidence type="ECO:0000313" key="3">
    <source>
        <dbReference type="EMBL" id="KAF6750062.1"/>
    </source>
</evidence>
<feature type="compositionally biased region" description="Basic residues" evidence="1">
    <location>
        <begin position="552"/>
        <end position="563"/>
    </location>
</feature>
<comment type="caution">
    <text evidence="3">The sequence shown here is derived from an EMBL/GenBank/DDBJ whole genome shotgun (WGS) entry which is preliminary data.</text>
</comment>
<dbReference type="Proteomes" id="UP000521943">
    <property type="component" value="Unassembled WGS sequence"/>
</dbReference>
<feature type="chain" id="PRO_5034067735" evidence="2">
    <location>
        <begin position="18"/>
        <end position="879"/>
    </location>
</feature>
<feature type="region of interest" description="Disordered" evidence="1">
    <location>
        <begin position="444"/>
        <end position="463"/>
    </location>
</feature>
<accession>A0A8H6M3C5</accession>